<evidence type="ECO:0008006" key="5">
    <source>
        <dbReference type="Google" id="ProtNLM"/>
    </source>
</evidence>
<evidence type="ECO:0000259" key="1">
    <source>
        <dbReference type="Pfam" id="PF13456"/>
    </source>
</evidence>
<evidence type="ECO:0000313" key="4">
    <source>
        <dbReference type="Proteomes" id="UP000249390"/>
    </source>
</evidence>
<organism evidence="3 4">
    <name type="scientific">Cuscuta australis</name>
    <dbReference type="NCBI Taxonomy" id="267555"/>
    <lineage>
        <taxon>Eukaryota</taxon>
        <taxon>Viridiplantae</taxon>
        <taxon>Streptophyta</taxon>
        <taxon>Embryophyta</taxon>
        <taxon>Tracheophyta</taxon>
        <taxon>Spermatophyta</taxon>
        <taxon>Magnoliopsida</taxon>
        <taxon>eudicotyledons</taxon>
        <taxon>Gunneridae</taxon>
        <taxon>Pentapetalae</taxon>
        <taxon>asterids</taxon>
        <taxon>lamiids</taxon>
        <taxon>Solanales</taxon>
        <taxon>Convolvulaceae</taxon>
        <taxon>Cuscuteae</taxon>
        <taxon>Cuscuta</taxon>
        <taxon>Cuscuta subgen. Grammica</taxon>
        <taxon>Cuscuta sect. Cleistogrammica</taxon>
    </lineage>
</organism>
<keyword evidence="4" id="KW-1185">Reference proteome</keyword>
<feature type="domain" description="Reverse transcriptase zinc-binding" evidence="2">
    <location>
        <begin position="150"/>
        <end position="238"/>
    </location>
</feature>
<evidence type="ECO:0000313" key="3">
    <source>
        <dbReference type="EMBL" id="RAL50373.1"/>
    </source>
</evidence>
<dbReference type="EMBL" id="NQVE01000065">
    <property type="protein sequence ID" value="RAL50373.1"/>
    <property type="molecule type" value="Genomic_DNA"/>
</dbReference>
<dbReference type="SUPFAM" id="SSF53098">
    <property type="entry name" value="Ribonuclease H-like"/>
    <property type="match status" value="1"/>
</dbReference>
<dbReference type="PANTHER" id="PTHR33116:SF78">
    <property type="entry name" value="OS12G0587133 PROTEIN"/>
    <property type="match status" value="1"/>
</dbReference>
<sequence length="513" mass="58801">MGGFLYLATSFWEYGFRLAPAGVCFEQLVFGWLGIQPEGYGFSSDSSATLSAGFLLTLSVSRQGRLLNHSGRLILLKHNLNSIPLHTLAVNKLPKSIIHLLHNKMCTFLWGHTEGKDSYHWASWDRICLTEDKGGEEDQEAFFRNRQITFKEAYLAIQPEEEEEDAEPLQHMEIIWNMKQIPKVSFFQWRLHQKLLPFPAHLRKFGITSLPSICHLCKRDNDTDYHALFQCPYAKPIWSYFEWIFKIPWQATHGVRAYLHKWWTEYHNQTLEGWLKGIIPGIISHQIWKERNRRIHENSSKESGRLLQDCIAQVPEWVLGRAPSKLKYFDAWRLPPELMLSQQRNPSLRVHRWTNTSDSGLHLSTDVATNQNYGVASAVLRRGNGTFIAAGTWKIEETSALQGEAKALAIGIQWAAHFGRYIWANTDCKSLAKSISSRKNPGISHELWTTLPHAFSHSGQKISYIPREGNMGAHHLAKWASQHNLFTPCISFLIAPPHVQGAITADVMLPFFR</sequence>
<dbReference type="InterPro" id="IPR002156">
    <property type="entry name" value="RNaseH_domain"/>
</dbReference>
<dbReference type="InterPro" id="IPR036397">
    <property type="entry name" value="RNaseH_sf"/>
</dbReference>
<dbReference type="GO" id="GO:0004523">
    <property type="term" value="F:RNA-DNA hybrid ribonuclease activity"/>
    <property type="evidence" value="ECO:0007669"/>
    <property type="project" value="InterPro"/>
</dbReference>
<dbReference type="Pfam" id="PF13456">
    <property type="entry name" value="RVT_3"/>
    <property type="match status" value="1"/>
</dbReference>
<dbReference type="AlphaFoldDB" id="A0A328E1P9"/>
<proteinExistence type="predicted"/>
<protein>
    <recommendedName>
        <fullName evidence="5">Reverse transcriptase zinc-binding domain-containing protein</fullName>
    </recommendedName>
</protein>
<dbReference type="InterPro" id="IPR026960">
    <property type="entry name" value="RVT-Znf"/>
</dbReference>
<evidence type="ECO:0000259" key="2">
    <source>
        <dbReference type="Pfam" id="PF13966"/>
    </source>
</evidence>
<dbReference type="Proteomes" id="UP000249390">
    <property type="component" value="Unassembled WGS sequence"/>
</dbReference>
<dbReference type="InterPro" id="IPR012337">
    <property type="entry name" value="RNaseH-like_sf"/>
</dbReference>
<dbReference type="PANTHER" id="PTHR33116">
    <property type="entry name" value="REVERSE TRANSCRIPTASE ZINC-BINDING DOMAIN-CONTAINING PROTEIN-RELATED-RELATED"/>
    <property type="match status" value="1"/>
</dbReference>
<feature type="domain" description="RNase H type-1" evidence="1">
    <location>
        <begin position="366"/>
        <end position="480"/>
    </location>
</feature>
<dbReference type="InterPro" id="IPR044730">
    <property type="entry name" value="RNase_H-like_dom_plant"/>
</dbReference>
<name>A0A328E1P9_9ASTE</name>
<dbReference type="Pfam" id="PF13966">
    <property type="entry name" value="zf-RVT"/>
    <property type="match status" value="1"/>
</dbReference>
<dbReference type="Gene3D" id="3.30.420.10">
    <property type="entry name" value="Ribonuclease H-like superfamily/Ribonuclease H"/>
    <property type="match status" value="1"/>
</dbReference>
<accession>A0A328E1P9</accession>
<reference evidence="3 4" key="1">
    <citation type="submission" date="2018-06" db="EMBL/GenBank/DDBJ databases">
        <title>The Genome of Cuscuta australis (Dodder) Provides Insight into the Evolution of Plant Parasitism.</title>
        <authorList>
            <person name="Liu H."/>
        </authorList>
    </citation>
    <scope>NUCLEOTIDE SEQUENCE [LARGE SCALE GENOMIC DNA]</scope>
    <source>
        <strain evidence="4">cv. Yunnan</strain>
        <tissue evidence="3">Vines</tissue>
    </source>
</reference>
<dbReference type="GO" id="GO:0003676">
    <property type="term" value="F:nucleic acid binding"/>
    <property type="evidence" value="ECO:0007669"/>
    <property type="project" value="InterPro"/>
</dbReference>
<comment type="caution">
    <text evidence="3">The sequence shown here is derived from an EMBL/GenBank/DDBJ whole genome shotgun (WGS) entry which is preliminary data.</text>
</comment>
<dbReference type="CDD" id="cd06222">
    <property type="entry name" value="RNase_H_like"/>
    <property type="match status" value="1"/>
</dbReference>
<gene>
    <name evidence="3" type="ORF">DM860_017998</name>
</gene>